<feature type="region of interest" description="Disordered" evidence="3">
    <location>
        <begin position="185"/>
        <end position="221"/>
    </location>
</feature>
<dbReference type="PROSITE" id="PS50010">
    <property type="entry name" value="DH_2"/>
    <property type="match status" value="1"/>
</dbReference>
<dbReference type="Gene3D" id="1.20.900.10">
    <property type="entry name" value="Dbl homology (DH) domain"/>
    <property type="match status" value="1"/>
</dbReference>
<protein>
    <submittedName>
        <fullName evidence="5">Rho guanine nucleotide exchange factor 15 isoform X1</fullName>
    </submittedName>
</protein>
<dbReference type="SUPFAM" id="SSF48065">
    <property type="entry name" value="DBL homology domain (DH-domain)"/>
    <property type="match status" value="1"/>
</dbReference>
<feature type="compositionally biased region" description="Basic and acidic residues" evidence="3">
    <location>
        <begin position="122"/>
        <end position="140"/>
    </location>
</feature>
<dbReference type="InterPro" id="IPR011993">
    <property type="entry name" value="PH-like_dom_sf"/>
</dbReference>
<dbReference type="InterPro" id="IPR001849">
    <property type="entry name" value="PH_domain"/>
</dbReference>
<dbReference type="PANTHER" id="PTHR12845">
    <property type="entry name" value="GUANINE NUCLEOTIDE EXCHANGE FACTOR"/>
    <property type="match status" value="1"/>
</dbReference>
<dbReference type="SMART" id="SM00326">
    <property type="entry name" value="SH3"/>
    <property type="match status" value="1"/>
</dbReference>
<keyword evidence="2" id="KW-0344">Guanine-nucleotide releasing factor</keyword>
<dbReference type="PROSITE" id="PS50002">
    <property type="entry name" value="SH3"/>
    <property type="match status" value="1"/>
</dbReference>
<dbReference type="InterPro" id="IPR047271">
    <property type="entry name" value="Ephexin-like"/>
</dbReference>
<dbReference type="SMART" id="SM00233">
    <property type="entry name" value="PH"/>
    <property type="match status" value="1"/>
</dbReference>
<dbReference type="InterPro" id="IPR035899">
    <property type="entry name" value="DBL_dom_sf"/>
</dbReference>
<dbReference type="AlphaFoldDB" id="A0A6P8FJ81"/>
<evidence type="ECO:0000313" key="5">
    <source>
        <dbReference type="RefSeq" id="XP_031428388.1"/>
    </source>
</evidence>
<feature type="compositionally biased region" description="Basic and acidic residues" evidence="3">
    <location>
        <begin position="204"/>
        <end position="215"/>
    </location>
</feature>
<dbReference type="Pfam" id="PF00018">
    <property type="entry name" value="SH3_1"/>
    <property type="match status" value="1"/>
</dbReference>
<dbReference type="RefSeq" id="XP_031428388.1">
    <property type="nucleotide sequence ID" value="XM_031572528.2"/>
</dbReference>
<dbReference type="CTD" id="101882903"/>
<dbReference type="PROSITE" id="PS50003">
    <property type="entry name" value="PH_DOMAIN"/>
    <property type="match status" value="1"/>
</dbReference>
<dbReference type="InterPro" id="IPR001452">
    <property type="entry name" value="SH3_domain"/>
</dbReference>
<feature type="region of interest" description="Disordered" evidence="3">
    <location>
        <begin position="260"/>
        <end position="364"/>
    </location>
</feature>
<dbReference type="Proteomes" id="UP000515152">
    <property type="component" value="Chromosome 8"/>
</dbReference>
<evidence type="ECO:0000313" key="4">
    <source>
        <dbReference type="Proteomes" id="UP000515152"/>
    </source>
</evidence>
<keyword evidence="4" id="KW-1185">Reference proteome</keyword>
<feature type="compositionally biased region" description="Polar residues" evidence="3">
    <location>
        <begin position="416"/>
        <end position="435"/>
    </location>
</feature>
<accession>A0A6P8FJ81</accession>
<dbReference type="InterPro" id="IPR047270">
    <property type="entry name" value="PH_ephexin"/>
</dbReference>
<evidence type="ECO:0000256" key="2">
    <source>
        <dbReference type="ARBA" id="ARBA00022658"/>
    </source>
</evidence>
<name>A0A6P8FJ81_CLUHA</name>
<dbReference type="GeneID" id="116221536"/>
<dbReference type="SMART" id="SM00325">
    <property type="entry name" value="RhoGEF"/>
    <property type="match status" value="1"/>
</dbReference>
<dbReference type="CDD" id="cd00160">
    <property type="entry name" value="RhoGEF"/>
    <property type="match status" value="1"/>
</dbReference>
<proteinExistence type="predicted"/>
<dbReference type="Gene3D" id="2.30.29.30">
    <property type="entry name" value="Pleckstrin-homology domain (PH domain)/Phosphotyrosine-binding domain (PTB)"/>
    <property type="match status" value="1"/>
</dbReference>
<keyword evidence="1" id="KW-0728">SH3 domain</keyword>
<dbReference type="FunFam" id="1.20.900.10:FF:000007">
    <property type="entry name" value="rho guanine nucleotide exchange factor 19"/>
    <property type="match status" value="1"/>
</dbReference>
<dbReference type="OrthoDB" id="27593at2759"/>
<sequence>MQSRKPPVPRKPVPPPKPNLQPPQAPCGPRPWPSTRGHHSNSSARQIPPHLILWRNQARGPASEDDTPPARSPLPHSPGLLSRDATEEFSTPSPSPRETGLTVTQGKEEKPELQWQKPRCRLAPEHGCRSAPDGSEKTDSDGVESEQPLSTPCSATEPRPNPCLCLCHQHRPGMKLVWVPVLDGADTGHGLPAEKTTEESMETTPEREERNEKSGKSGGEVDVDCVYEDWPDIEYECMVNVVKPLPPPRPAQIALRPAAQPFPDISPITNTKCKANSPTPPRGTGQGKKKESLSPNPCVESRPLPPIPDAIPQSYRQSSQPGLSYVLSPRGGPPPSRKKPVKSKEDTYEHFYSPINESTPEKSDVNLSDDYECVSADNTNIPVYIAIQGDSPPGLQPLQEGPKDLRRTHTAPPKSENPSSKQVNSLSKSQVSRANSVAAGLRNSQVSRANSVAAVDSTAQRRRRVEPAVPLWQERPEVKTSGVLDSLSHRQLLLQESMFEVLTSEESYLCSLLVLTDHFLGSRELNETLVIHDRKRLFSNIIQVYEVSERFLADLQERVDQSVVISDVCDIILLHAQNHFSVYTDYVRDQVYQEKTHSTLMQTNKSFAVVMRRLESSPLCKRLPFTSFLLLPFQRITRLKILIQNILKKTEEGSNEEQTSSQALAAVSKIIKDTNTQVGKMKQMEELISIANNLEFQKLKAVPIVSKTRYLEKQGELTELSKAGSYFNIRLRFLPVYVFLFNDLFILTNKKSQDRYVVIDHAHRSLVQVQAVGEAELRARFQHCLSLTLLENHQGQRCERLLKANTEADMHRWIAALPSLTDPPKSENEAIYQDWDCPQVQCVDQYTAQQADELSLEPGDIINVERKTGEGWCEGIRLSDGQKGWFPPTNVLEITNEHQRRRNLLEEFRILKLAANVAQSKQQQ</sequence>
<feature type="compositionally biased region" description="Polar residues" evidence="3">
    <location>
        <begin position="267"/>
        <end position="277"/>
    </location>
</feature>
<dbReference type="CDD" id="cd01221">
    <property type="entry name" value="PH_ephexin"/>
    <property type="match status" value="1"/>
</dbReference>
<dbReference type="Gene3D" id="2.30.30.40">
    <property type="entry name" value="SH3 Domains"/>
    <property type="match status" value="1"/>
</dbReference>
<feature type="region of interest" description="Disordered" evidence="3">
    <location>
        <begin position="1"/>
        <end position="158"/>
    </location>
</feature>
<evidence type="ECO:0000256" key="1">
    <source>
        <dbReference type="ARBA" id="ARBA00022443"/>
    </source>
</evidence>
<dbReference type="InterPro" id="IPR036028">
    <property type="entry name" value="SH3-like_dom_sf"/>
</dbReference>
<dbReference type="Pfam" id="PF00621">
    <property type="entry name" value="RhoGEF"/>
    <property type="match status" value="1"/>
</dbReference>
<dbReference type="CDD" id="cd11793">
    <property type="entry name" value="SH3_ephexin1_like"/>
    <property type="match status" value="1"/>
</dbReference>
<feature type="region of interest" description="Disordered" evidence="3">
    <location>
        <begin position="386"/>
        <end position="442"/>
    </location>
</feature>
<gene>
    <name evidence="5" type="primary">arhgef15a</name>
</gene>
<dbReference type="SUPFAM" id="SSF50729">
    <property type="entry name" value="PH domain-like"/>
    <property type="match status" value="1"/>
</dbReference>
<evidence type="ECO:0000256" key="3">
    <source>
        <dbReference type="SAM" id="MobiDB-lite"/>
    </source>
</evidence>
<dbReference type="KEGG" id="char:116221536"/>
<feature type="compositionally biased region" description="Pro residues" evidence="3">
    <location>
        <begin position="9"/>
        <end position="32"/>
    </location>
</feature>
<dbReference type="GO" id="GO:0005085">
    <property type="term" value="F:guanyl-nucleotide exchange factor activity"/>
    <property type="evidence" value="ECO:0007669"/>
    <property type="project" value="UniProtKB-KW"/>
</dbReference>
<dbReference type="PANTHER" id="PTHR12845:SF7">
    <property type="entry name" value="RHO GUANINE NUCLEOTIDE EXCHANGE FACTOR 15"/>
    <property type="match status" value="1"/>
</dbReference>
<reference evidence="5" key="1">
    <citation type="submission" date="2025-08" db="UniProtKB">
        <authorList>
            <consortium name="RefSeq"/>
        </authorList>
    </citation>
    <scope>IDENTIFICATION</scope>
</reference>
<dbReference type="InterPro" id="IPR000219">
    <property type="entry name" value="DH_dom"/>
</dbReference>
<organism evidence="4 5">
    <name type="scientific">Clupea harengus</name>
    <name type="common">Atlantic herring</name>
    <dbReference type="NCBI Taxonomy" id="7950"/>
    <lineage>
        <taxon>Eukaryota</taxon>
        <taxon>Metazoa</taxon>
        <taxon>Chordata</taxon>
        <taxon>Craniata</taxon>
        <taxon>Vertebrata</taxon>
        <taxon>Euteleostomi</taxon>
        <taxon>Actinopterygii</taxon>
        <taxon>Neopterygii</taxon>
        <taxon>Teleostei</taxon>
        <taxon>Clupei</taxon>
        <taxon>Clupeiformes</taxon>
        <taxon>Clupeoidei</taxon>
        <taxon>Clupeidae</taxon>
        <taxon>Clupea</taxon>
    </lineage>
</organism>
<dbReference type="SUPFAM" id="SSF50044">
    <property type="entry name" value="SH3-domain"/>
    <property type="match status" value="1"/>
</dbReference>